<sequence length="220" mass="25904">MLKKKIQKLGQMTIDPPDELSVGQEIACVMEVKDHDLYLCKIANGETLLAELPSRFRCKIWVKRGGFVVLDTQAFNKKECKIRAEIFMVIQNEKAWRKKKYWPDAFKEPEDISTITTQAEISTDDDLMENPNQRRVYEKELRSLYRQFWRIGHQAVHHAIPAKYAIRDKIREAFRAPLPSMQKIHNTLEFLTRASKKKSPEHAILKNLCRLHQLKKLYIK</sequence>
<keyword evidence="2" id="KW-1185">Reference proteome</keyword>
<protein>
    <submittedName>
        <fullName evidence="1">Uncharacterized protein</fullName>
    </submittedName>
</protein>
<dbReference type="EMBL" id="JABTEG010000004">
    <property type="protein sequence ID" value="KAG4305328.1"/>
    <property type="molecule type" value="Genomic_DNA"/>
</dbReference>
<dbReference type="Proteomes" id="UP000768646">
    <property type="component" value="Unassembled WGS sequence"/>
</dbReference>
<comment type="caution">
    <text evidence="1">The sequence shown here is derived from an EMBL/GenBank/DDBJ whole genome shotgun (WGS) entry which is preliminary data.</text>
</comment>
<organism evidence="1 2">
    <name type="scientific">Pneumocystis oryctolagi</name>
    <dbReference type="NCBI Taxonomy" id="42067"/>
    <lineage>
        <taxon>Eukaryota</taxon>
        <taxon>Fungi</taxon>
        <taxon>Dikarya</taxon>
        <taxon>Ascomycota</taxon>
        <taxon>Taphrinomycotina</taxon>
        <taxon>Pneumocystomycetes</taxon>
        <taxon>Pneumocystaceae</taxon>
        <taxon>Pneumocystis</taxon>
    </lineage>
</organism>
<evidence type="ECO:0000313" key="2">
    <source>
        <dbReference type="Proteomes" id="UP000768646"/>
    </source>
</evidence>
<accession>A0ACB7CED6</accession>
<proteinExistence type="predicted"/>
<evidence type="ECO:0000313" key="1">
    <source>
        <dbReference type="EMBL" id="KAG4305328.1"/>
    </source>
</evidence>
<reference evidence="1 2" key="1">
    <citation type="journal article" date="2021" name="Commun. Biol.">
        <title>Genomic insights into the host specific adaptation of the Pneumocystis genus.</title>
        <authorList>
            <person name="Cisse O.H."/>
            <person name="Ma L."/>
            <person name="Dekker J.P."/>
            <person name="Khil P.P."/>
            <person name="Youn J.-H."/>
            <person name="Brenchley J.M."/>
            <person name="Blair R."/>
            <person name="Pahar B."/>
            <person name="Chabe M."/>
            <person name="Van Rompay K.K.A."/>
            <person name="Keesler R."/>
            <person name="Sukura A."/>
            <person name="Hirsch V."/>
            <person name="Kutty G."/>
            <person name="Liu Y."/>
            <person name="Peng L."/>
            <person name="Chen J."/>
            <person name="Song J."/>
            <person name="Weissenbacher-Lang C."/>
            <person name="Xu J."/>
            <person name="Upham N.S."/>
            <person name="Stajich J.E."/>
            <person name="Cuomo C.A."/>
            <person name="Cushion M.T."/>
            <person name="Kovacs J.A."/>
        </authorList>
    </citation>
    <scope>NUCLEOTIDE SEQUENCE [LARGE SCALE GENOMIC DNA]</scope>
    <source>
        <strain evidence="1 2">RABM</strain>
    </source>
</reference>
<gene>
    <name evidence="1" type="ORF">PORY_001498</name>
</gene>
<feature type="non-terminal residue" evidence="1">
    <location>
        <position position="220"/>
    </location>
</feature>
<name>A0ACB7CED6_9ASCO</name>